<comment type="caution">
    <text evidence="2">The sequence shown here is derived from an EMBL/GenBank/DDBJ whole genome shotgun (WGS) entry which is preliminary data.</text>
</comment>
<evidence type="ECO:0000313" key="3">
    <source>
        <dbReference type="Proteomes" id="UP001519460"/>
    </source>
</evidence>
<organism evidence="2 3">
    <name type="scientific">Batillaria attramentaria</name>
    <dbReference type="NCBI Taxonomy" id="370345"/>
    <lineage>
        <taxon>Eukaryota</taxon>
        <taxon>Metazoa</taxon>
        <taxon>Spiralia</taxon>
        <taxon>Lophotrochozoa</taxon>
        <taxon>Mollusca</taxon>
        <taxon>Gastropoda</taxon>
        <taxon>Caenogastropoda</taxon>
        <taxon>Sorbeoconcha</taxon>
        <taxon>Cerithioidea</taxon>
        <taxon>Batillariidae</taxon>
        <taxon>Batillaria</taxon>
    </lineage>
</organism>
<evidence type="ECO:0000313" key="2">
    <source>
        <dbReference type="EMBL" id="KAK7504409.1"/>
    </source>
</evidence>
<evidence type="ECO:0000256" key="1">
    <source>
        <dbReference type="SAM" id="MobiDB-lite"/>
    </source>
</evidence>
<keyword evidence="3" id="KW-1185">Reference proteome</keyword>
<name>A0ABD0LXL1_9CAEN</name>
<sequence length="70" mass="7696">MCDCSVYQHARCSGRGQILIDRSLLAEVQMAGKQPHWEFLTHHSEGSTDHRTTAAGIPSSTTTVVRDKKG</sequence>
<protein>
    <submittedName>
        <fullName evidence="2">Uncharacterized protein</fullName>
    </submittedName>
</protein>
<gene>
    <name evidence="2" type="ORF">BaRGS_00004275</name>
</gene>
<feature type="region of interest" description="Disordered" evidence="1">
    <location>
        <begin position="44"/>
        <end position="70"/>
    </location>
</feature>
<dbReference type="EMBL" id="JACVVK020000015">
    <property type="protein sequence ID" value="KAK7504409.1"/>
    <property type="molecule type" value="Genomic_DNA"/>
</dbReference>
<proteinExistence type="predicted"/>
<dbReference type="AlphaFoldDB" id="A0ABD0LXL1"/>
<reference evidence="2 3" key="1">
    <citation type="journal article" date="2023" name="Sci. Data">
        <title>Genome assembly of the Korean intertidal mud-creeper Batillaria attramentaria.</title>
        <authorList>
            <person name="Patra A.K."/>
            <person name="Ho P.T."/>
            <person name="Jun S."/>
            <person name="Lee S.J."/>
            <person name="Kim Y."/>
            <person name="Won Y.J."/>
        </authorList>
    </citation>
    <scope>NUCLEOTIDE SEQUENCE [LARGE SCALE GENOMIC DNA]</scope>
    <source>
        <strain evidence="2">Wonlab-2016</strain>
    </source>
</reference>
<accession>A0ABD0LXL1</accession>
<dbReference type="Proteomes" id="UP001519460">
    <property type="component" value="Unassembled WGS sequence"/>
</dbReference>